<keyword evidence="5" id="KW-1185">Reference proteome</keyword>
<evidence type="ECO:0000259" key="2">
    <source>
        <dbReference type="Pfam" id="PF03078"/>
    </source>
</evidence>
<organism evidence="4 5">
    <name type="scientific">Arabidopsis suecica</name>
    <name type="common">Swedish thale-cress</name>
    <name type="synonym">Cardaminopsis suecica</name>
    <dbReference type="NCBI Taxonomy" id="45249"/>
    <lineage>
        <taxon>Eukaryota</taxon>
        <taxon>Viridiplantae</taxon>
        <taxon>Streptophyta</taxon>
        <taxon>Embryophyta</taxon>
        <taxon>Tracheophyta</taxon>
        <taxon>Spermatophyta</taxon>
        <taxon>Magnoliopsida</taxon>
        <taxon>eudicotyledons</taxon>
        <taxon>Gunneridae</taxon>
        <taxon>Pentapetalae</taxon>
        <taxon>rosids</taxon>
        <taxon>malvids</taxon>
        <taxon>Brassicales</taxon>
        <taxon>Brassicaceae</taxon>
        <taxon>Camelineae</taxon>
        <taxon>Arabidopsis</taxon>
    </lineage>
</organism>
<name>A0A8T1XCA8_ARASU</name>
<dbReference type="EMBL" id="JAEFBJ010000039">
    <property type="protein sequence ID" value="KAG7531367.1"/>
    <property type="molecule type" value="Genomic_DNA"/>
</dbReference>
<feature type="compositionally biased region" description="Low complexity" evidence="1">
    <location>
        <begin position="307"/>
        <end position="324"/>
    </location>
</feature>
<feature type="region of interest" description="Disordered" evidence="1">
    <location>
        <begin position="1347"/>
        <end position="1426"/>
    </location>
</feature>
<feature type="compositionally biased region" description="Basic and acidic residues" evidence="1">
    <location>
        <begin position="1375"/>
        <end position="1394"/>
    </location>
</feature>
<evidence type="ECO:0000313" key="5">
    <source>
        <dbReference type="Proteomes" id="UP000694251"/>
    </source>
</evidence>
<dbReference type="PANTHER" id="PTHR33067:SF31">
    <property type="entry name" value="RNA-DIRECTED DNA POLYMERASE"/>
    <property type="match status" value="1"/>
</dbReference>
<feature type="region of interest" description="Disordered" evidence="1">
    <location>
        <begin position="305"/>
        <end position="342"/>
    </location>
</feature>
<proteinExistence type="predicted"/>
<accession>A0A8T1XCA8</accession>
<comment type="caution">
    <text evidence="4">The sequence shown here is derived from an EMBL/GenBank/DDBJ whole genome shotgun (WGS) entry which is preliminary data.</text>
</comment>
<feature type="region of interest" description="Disordered" evidence="1">
    <location>
        <begin position="1"/>
        <end position="22"/>
    </location>
</feature>
<protein>
    <submittedName>
        <fullName evidence="4">Retrotransposon gag domain</fullName>
    </submittedName>
</protein>
<dbReference type="InterPro" id="IPR005162">
    <property type="entry name" value="Retrotrans_gag_dom"/>
</dbReference>
<gene>
    <name evidence="4" type="ORF">ISN44_Un39g000010</name>
</gene>
<dbReference type="CDD" id="cd00303">
    <property type="entry name" value="retropepsin_like"/>
    <property type="match status" value="1"/>
</dbReference>
<dbReference type="OrthoDB" id="1112103at2759"/>
<evidence type="ECO:0000256" key="1">
    <source>
        <dbReference type="SAM" id="MobiDB-lite"/>
    </source>
</evidence>
<sequence length="1465" mass="167314">MADVVDEQEQPTNIGAGDFPHNHNQRHGIVPPPVQNNNFEIKSGLIAMVQGNKFHGLPMEDPLDHLDEFERLCGLTKINGVSEDGFKLRLFPFSLGDKAHLTARLRNEISGFTQKQNESFCEAWERFKGYQTKCPHHGFKEASLLSTLYRGVLPKIRMLLDTASNGNFLNKDVEDGWELVENLAQSDGNYNEDYDRSIRTSTESDDKHRREIKALHDKINKLLQVQQKHVHFASEDEVFQIQEGENDQGAEISYVQNQGGYNKGYNNYRPNPNLSYRSTNVANPQDQVYPQQHLQQNQPKPFVTYNQSQGFGPKQQFQGGYQQQQPPPGFTPQQHQASAPQESDIKNMLQQIMQGQAAAVMESAKKIADLNNKVDRQFNELSSRLESLNTRVRYLDGVTTSPPVTNNPGQLPGKAIQNPKEYATAHAITIRHERELPTQHVSTSNTEDSVIQEGEASTQIEVSVAEIDYSAQPFNQAQSDLEEKAAIIERMVKRFKPAPSPSLALPWTFRKAWKSRYESLAEKQLDEMEAVMPLVEVLKLISDPHKDVRNLILERLNICQDSDDEDDVIMHQTAGKRIIQEKLEDPGSFTLPCSIRQLTFNNCLCDLGASVSLMPLSVAKKLGFVQYKPCDITLILADRTSRRPFSILENVPVMIDGVEVPTDFVVLEMDEESKDPLILGRPFLASVGAVIDVRYGKIDLNLGRHVKLQFDINKFQTRSPTEGKTLEVQRAVPSEGLEIKRGKEQISVQTPPSNSTTRSSIPSSLDWLELKRKTDLQNITIQKLSYTVEKLRDKLSRMQKEVQPQLNHDTISRKEITWDWSEEKEYPPEEEAAYYEERRIDFKMSSHSYESSMDADYNVDDAESWSTRPEREADEYRRFVEETERAVANDRRREEIARGKRSMTDNYELIDEEMEDDAEYIPEQTRKTTKSLMKEDKLTPGDYYKALKRNPFWGTRYPPPETMAELGILEDVQLLFEKCHMTTLMSHPYPAYEDETLQFLSSLQVELFEGLSAVELREEGLGYLSFTIDDRDYIMAIKTLESMFGFPSGTGMKPKFALEELKSLWNTIGDTTSFNSARSKSNSIRNPAIRYFQRAMANVPYAREISATVTNQDMETLDLALLSFLRYTKDGKTMKGDANDTPPSMYLLNHLCSYRGWAMANDKKNAKGALCIGGVVTPILLSCDVPLRLDPIQPRWMDIAHLKLAHVIEHKVYDGRYAFKFDHPSTGEATILLPFSEMTTITVRDNIDFSPPQEILHAVIGGSASRNAEEIEGQSDNEETNWENYDTSRYHFEEHKPPSRESKSLAKAHRKLSLTQRWCRFQDKIIHKCVKAIDNMQKAISCTTSTSAITRDNPPEDMPSRRHDIAPPRQSAYQQREHAVPQEPARHSSHEVREHKRRKSATMVRSSSKGRIMSGRRTRERRAEQPAGVAIEHNDEEMAEPHQEPVMPAEYTQADMDDYISRTFY</sequence>
<dbReference type="InterPro" id="IPR004312">
    <property type="entry name" value="ATHILA_Orf1_C"/>
</dbReference>
<evidence type="ECO:0000259" key="3">
    <source>
        <dbReference type="Pfam" id="PF03732"/>
    </source>
</evidence>
<feature type="domain" description="Retrotransposon gag" evidence="3">
    <location>
        <begin position="102"/>
        <end position="152"/>
    </location>
</feature>
<dbReference type="Proteomes" id="UP000694251">
    <property type="component" value="Unassembled WGS sequence"/>
</dbReference>
<dbReference type="Pfam" id="PF03078">
    <property type="entry name" value="ATHILA"/>
    <property type="match status" value="1"/>
</dbReference>
<dbReference type="Pfam" id="PF03732">
    <property type="entry name" value="Retrotrans_gag"/>
    <property type="match status" value="1"/>
</dbReference>
<feature type="domain" description="Arabidopsis retrotransposon Orf1 C-terminal" evidence="2">
    <location>
        <begin position="891"/>
        <end position="1346"/>
    </location>
</feature>
<dbReference type="PANTHER" id="PTHR33067">
    <property type="entry name" value="RNA-DIRECTED DNA POLYMERASE-RELATED"/>
    <property type="match status" value="1"/>
</dbReference>
<reference evidence="4 5" key="1">
    <citation type="submission" date="2020-12" db="EMBL/GenBank/DDBJ databases">
        <title>Concerted genomic and epigenomic changes stabilize Arabidopsis allopolyploids.</title>
        <authorList>
            <person name="Chen Z."/>
        </authorList>
    </citation>
    <scope>NUCLEOTIDE SEQUENCE [LARGE SCALE GENOMIC DNA]</scope>
    <source>
        <strain evidence="4">As9502</strain>
        <tissue evidence="4">Leaf</tissue>
    </source>
</reference>
<evidence type="ECO:0000313" key="4">
    <source>
        <dbReference type="EMBL" id="KAG7531367.1"/>
    </source>
</evidence>